<proteinExistence type="predicted"/>
<reference evidence="1 2" key="1">
    <citation type="journal article" date="2015" name="Genome Announc.">
        <title>Complete Genome Sequence of Methylobacterium aquaticum Strain 22A, Isolated from Racomitrium japonicum Moss.</title>
        <authorList>
            <person name="Tani A."/>
            <person name="Ogura Y."/>
            <person name="Hayashi T."/>
            <person name="Kimbara K."/>
        </authorList>
    </citation>
    <scope>NUCLEOTIDE SEQUENCE [LARGE SCALE GENOMIC DNA]</scope>
    <source>
        <strain evidence="1 2">MA-22A</strain>
    </source>
</reference>
<dbReference type="KEGG" id="maqu:Maq22A_c25955"/>
<dbReference type="AlphaFoldDB" id="A0A0C6FXK7"/>
<organism evidence="1 2">
    <name type="scientific">Methylobacterium aquaticum</name>
    <dbReference type="NCBI Taxonomy" id="270351"/>
    <lineage>
        <taxon>Bacteria</taxon>
        <taxon>Pseudomonadati</taxon>
        <taxon>Pseudomonadota</taxon>
        <taxon>Alphaproteobacteria</taxon>
        <taxon>Hyphomicrobiales</taxon>
        <taxon>Methylobacteriaceae</taxon>
        <taxon>Methylobacterium</taxon>
    </lineage>
</organism>
<evidence type="ECO:0000313" key="2">
    <source>
        <dbReference type="Proteomes" id="UP000061432"/>
    </source>
</evidence>
<accession>A0A0C6FXK7</accession>
<dbReference type="EMBL" id="AP014704">
    <property type="protein sequence ID" value="BAQ48065.1"/>
    <property type="molecule type" value="Genomic_DNA"/>
</dbReference>
<reference evidence="2" key="2">
    <citation type="submission" date="2015-01" db="EMBL/GenBank/DDBJ databases">
        <title>Complete genome sequence of Methylobacterium aquaticum strain 22A.</title>
        <authorList>
            <person name="Tani A."/>
            <person name="Ogura Y."/>
            <person name="Hayashi T."/>
        </authorList>
    </citation>
    <scope>NUCLEOTIDE SEQUENCE [LARGE SCALE GENOMIC DNA]</scope>
    <source>
        <strain evidence="2">MA-22A</strain>
    </source>
</reference>
<evidence type="ECO:0000313" key="1">
    <source>
        <dbReference type="EMBL" id="BAQ48065.1"/>
    </source>
</evidence>
<gene>
    <name evidence="1" type="ORF">Maq22A_c25955</name>
</gene>
<sequence length="104" mass="11897">MPSKLRSIKEDYIYYGAEFNRSLGDNIRGVMRKLEKAGLDVSKPPHLTTLIIRRPLSMSWADFKAIIRSMIQPRIGSVFLTSSTGRMFVCSNRGNRPGRFVRYA</sequence>
<dbReference type="Proteomes" id="UP000061432">
    <property type="component" value="Chromosome"/>
</dbReference>
<dbReference type="PATRIC" id="fig|270351.10.peg.4980"/>
<name>A0A0C6FXK7_9HYPH</name>
<protein>
    <submittedName>
        <fullName evidence="1">Uncharacterized protein</fullName>
    </submittedName>
</protein>